<dbReference type="SMART" id="SM00326">
    <property type="entry name" value="SH3"/>
    <property type="match status" value="2"/>
</dbReference>
<proteinExistence type="predicted"/>
<dbReference type="SMART" id="SM00312">
    <property type="entry name" value="PX"/>
    <property type="match status" value="1"/>
</dbReference>
<dbReference type="PRINTS" id="PR00498">
    <property type="entry name" value="P47PHOX"/>
</dbReference>
<evidence type="ECO:0000256" key="7">
    <source>
        <dbReference type="SAM" id="MobiDB-lite"/>
    </source>
</evidence>
<dbReference type="SUPFAM" id="SSF50044">
    <property type="entry name" value="SH3-domain"/>
    <property type="match status" value="2"/>
</dbReference>
<keyword evidence="5" id="KW-0677">Repeat</keyword>
<dbReference type="Pfam" id="PF00787">
    <property type="entry name" value="PX"/>
    <property type="match status" value="1"/>
</dbReference>
<dbReference type="GO" id="GO:0005737">
    <property type="term" value="C:cytoplasm"/>
    <property type="evidence" value="ECO:0007669"/>
    <property type="project" value="UniProtKB-SubCell"/>
</dbReference>
<evidence type="ECO:0000313" key="10">
    <source>
        <dbReference type="EMBL" id="KFV13376.1"/>
    </source>
</evidence>
<name>A0A093EFS1_TAUER</name>
<dbReference type="InterPro" id="IPR036871">
    <property type="entry name" value="PX_dom_sf"/>
</dbReference>
<evidence type="ECO:0000313" key="11">
    <source>
        <dbReference type="Proteomes" id="UP000053661"/>
    </source>
</evidence>
<dbReference type="AlphaFoldDB" id="A0A093EFS1"/>
<reference evidence="10 11" key="1">
    <citation type="submission" date="2014-04" db="EMBL/GenBank/DDBJ databases">
        <title>Genome evolution of avian class.</title>
        <authorList>
            <person name="Zhang G."/>
            <person name="Li C."/>
        </authorList>
    </citation>
    <scope>NUCLEOTIDE SEQUENCE [LARGE SCALE GENOMIC DNA]</scope>
    <source>
        <strain evidence="10">BGI_N340</strain>
    </source>
</reference>
<dbReference type="GO" id="GO:0016176">
    <property type="term" value="F:superoxide-generating NADPH oxidase activator activity"/>
    <property type="evidence" value="ECO:0007669"/>
    <property type="project" value="InterPro"/>
</dbReference>
<keyword evidence="2 6" id="KW-0728">SH3 domain</keyword>
<evidence type="ECO:0000256" key="3">
    <source>
        <dbReference type="ARBA" id="ARBA00022490"/>
    </source>
</evidence>
<dbReference type="InterPro" id="IPR001452">
    <property type="entry name" value="SH3_domain"/>
</dbReference>
<dbReference type="EMBL" id="KL461556">
    <property type="protein sequence ID" value="KFV13376.1"/>
    <property type="molecule type" value="Genomic_DNA"/>
</dbReference>
<dbReference type="InterPro" id="IPR034909">
    <property type="entry name" value="PX_p47phox"/>
</dbReference>
<feature type="domain" description="SH3" evidence="8">
    <location>
        <begin position="221"/>
        <end position="280"/>
    </location>
</feature>
<dbReference type="FunFam" id="3.30.1520.10:FF:000023">
    <property type="entry name" value="Neutrophil cytosol factor 1"/>
    <property type="match status" value="1"/>
</dbReference>
<organism evidence="10 11">
    <name type="scientific">Tauraco erythrolophus</name>
    <name type="common">Red-crested turaco</name>
    <dbReference type="NCBI Taxonomy" id="121530"/>
    <lineage>
        <taxon>Eukaryota</taxon>
        <taxon>Metazoa</taxon>
        <taxon>Chordata</taxon>
        <taxon>Craniata</taxon>
        <taxon>Vertebrata</taxon>
        <taxon>Euteleostomi</taxon>
        <taxon>Archelosauria</taxon>
        <taxon>Archosauria</taxon>
        <taxon>Dinosauria</taxon>
        <taxon>Saurischia</taxon>
        <taxon>Theropoda</taxon>
        <taxon>Coelurosauria</taxon>
        <taxon>Aves</taxon>
        <taxon>Neognathae</taxon>
        <taxon>Neoaves</taxon>
        <taxon>Otidimorphae</taxon>
        <taxon>Musophagiformes</taxon>
        <taxon>Musophagidae</taxon>
        <taxon>Tauraco</taxon>
    </lineage>
</organism>
<dbReference type="CDD" id="cd06887">
    <property type="entry name" value="PX_p47phox"/>
    <property type="match status" value="1"/>
</dbReference>
<dbReference type="PROSITE" id="PS50195">
    <property type="entry name" value="PX"/>
    <property type="match status" value="1"/>
</dbReference>
<dbReference type="InterPro" id="IPR001683">
    <property type="entry name" value="PX_dom"/>
</dbReference>
<dbReference type="CDD" id="cd12022">
    <property type="entry name" value="SH3_p47phox_2"/>
    <property type="match status" value="1"/>
</dbReference>
<dbReference type="GO" id="GO:0045730">
    <property type="term" value="P:respiratory burst"/>
    <property type="evidence" value="ECO:0007669"/>
    <property type="project" value="TreeGrafter"/>
</dbReference>
<evidence type="ECO:0000256" key="2">
    <source>
        <dbReference type="ARBA" id="ARBA00022443"/>
    </source>
</evidence>
<dbReference type="GO" id="GO:0042554">
    <property type="term" value="P:superoxide anion generation"/>
    <property type="evidence" value="ECO:0007669"/>
    <property type="project" value="TreeGrafter"/>
</dbReference>
<evidence type="ECO:0000256" key="6">
    <source>
        <dbReference type="PROSITE-ProRule" id="PRU00192"/>
    </source>
</evidence>
<gene>
    <name evidence="10" type="ORF">N340_07234</name>
</gene>
<dbReference type="Gene3D" id="3.30.1520.10">
    <property type="entry name" value="Phox-like domain"/>
    <property type="match status" value="1"/>
</dbReference>
<evidence type="ECO:0000256" key="4">
    <source>
        <dbReference type="ARBA" id="ARBA00022553"/>
    </source>
</evidence>
<dbReference type="PRINTS" id="PR00452">
    <property type="entry name" value="SH3DOMAIN"/>
</dbReference>
<dbReference type="InterPro" id="IPR051228">
    <property type="entry name" value="NADPH_Oxidase/PX-Domain"/>
</dbReference>
<feature type="region of interest" description="Disordered" evidence="7">
    <location>
        <begin position="344"/>
        <end position="373"/>
    </location>
</feature>
<dbReference type="InterPro" id="IPR035757">
    <property type="entry name" value="NCF1_SH3_2"/>
</dbReference>
<dbReference type="Proteomes" id="UP000053661">
    <property type="component" value="Unassembled WGS sequence"/>
</dbReference>
<feature type="non-terminal residue" evidence="10">
    <location>
        <position position="373"/>
    </location>
</feature>
<dbReference type="SUPFAM" id="SSF64268">
    <property type="entry name" value="PX domain"/>
    <property type="match status" value="1"/>
</dbReference>
<keyword evidence="11" id="KW-1185">Reference proteome</keyword>
<dbReference type="Pfam" id="PF16621">
    <property type="entry name" value="NCF1_PBR_AIR"/>
    <property type="match status" value="1"/>
</dbReference>
<evidence type="ECO:0000259" key="9">
    <source>
        <dbReference type="PROSITE" id="PS50195"/>
    </source>
</evidence>
<dbReference type="PANTHER" id="PTHR15706:SF6">
    <property type="entry name" value="NEUTROPHIL CYTOSOL FACTOR 1-RELATED"/>
    <property type="match status" value="1"/>
</dbReference>
<dbReference type="GO" id="GO:0035091">
    <property type="term" value="F:phosphatidylinositol binding"/>
    <property type="evidence" value="ECO:0007669"/>
    <property type="project" value="InterPro"/>
</dbReference>
<keyword evidence="3" id="KW-0963">Cytoplasm</keyword>
<dbReference type="Pfam" id="PF08944">
    <property type="entry name" value="p47_phox_C"/>
    <property type="match status" value="1"/>
</dbReference>
<dbReference type="GO" id="GO:0043020">
    <property type="term" value="C:NADPH oxidase complex"/>
    <property type="evidence" value="ECO:0007669"/>
    <property type="project" value="TreeGrafter"/>
</dbReference>
<dbReference type="Pfam" id="PF00018">
    <property type="entry name" value="SH3_1"/>
    <property type="match status" value="2"/>
</dbReference>
<evidence type="ECO:0000259" key="8">
    <source>
        <dbReference type="PROSITE" id="PS50002"/>
    </source>
</evidence>
<dbReference type="InterPro" id="IPR015039">
    <property type="entry name" value="NCF1_C"/>
</dbReference>
<dbReference type="InterPro" id="IPR036028">
    <property type="entry name" value="SH3-like_dom_sf"/>
</dbReference>
<dbReference type="PROSITE" id="PS50002">
    <property type="entry name" value="SH3"/>
    <property type="match status" value="1"/>
</dbReference>
<feature type="compositionally biased region" description="Basic and acidic residues" evidence="7">
    <location>
        <begin position="347"/>
        <end position="356"/>
    </location>
</feature>
<keyword evidence="4" id="KW-0597">Phosphoprotein</keyword>
<dbReference type="Gene3D" id="2.30.30.40">
    <property type="entry name" value="SH3 Domains"/>
    <property type="match status" value="2"/>
</dbReference>
<dbReference type="FunFam" id="2.30.30.40:FF:000127">
    <property type="entry name" value="neutrophil cytosol factor 1"/>
    <property type="match status" value="1"/>
</dbReference>
<evidence type="ECO:0000256" key="5">
    <source>
        <dbReference type="ARBA" id="ARBA00022737"/>
    </source>
</evidence>
<accession>A0A093EFS1</accession>
<dbReference type="PANTHER" id="PTHR15706">
    <property type="entry name" value="SH3 MULTIPLE DOMAIN"/>
    <property type="match status" value="1"/>
</dbReference>
<sequence>MGDVFIRHIELLGYEKRFFPSQHYVYMFLVKWNDLSEKLVYRRFTEIYEFHKALKEMFPIESGDINMENRIIPHLPAPKWFDGQRSTQNRQGTLAEYCYALVNLPHKISRCLHVVNFFKVRPNDMNPVTDSQIKKPEVFLLPKDATKNSTDITGPIVLQTYRAIADYEKSSTSEMALRAGDMVDVVEKSESGLLGTEMLLRKVPGGMVDGPDESEEQEPNYAGEQYVVQKSYTAVEEDELTLKEGDTIEVIHKLLDGWWVIRKDEATGYYPSMYLQKSGDVNTSMKSELRNRSAPPRRSTIRNAKSIHKQSRKQISQETYRRNSRKYIQSRRNMKGNFQNKANVIIEKNEREENKPKAQPAVPPRPSKDLILN</sequence>
<evidence type="ECO:0000256" key="1">
    <source>
        <dbReference type="ARBA" id="ARBA00004496"/>
    </source>
</evidence>
<dbReference type="InterPro" id="IPR032136">
    <property type="entry name" value="NCF1_PBR/AIR"/>
</dbReference>
<feature type="region of interest" description="Disordered" evidence="7">
    <location>
        <begin position="286"/>
        <end position="322"/>
    </location>
</feature>
<dbReference type="InterPro" id="IPR001655">
    <property type="entry name" value="P47PHOX"/>
</dbReference>
<feature type="domain" description="PX" evidence="9">
    <location>
        <begin position="4"/>
        <end position="125"/>
    </location>
</feature>
<comment type="subcellular location">
    <subcellularLocation>
        <location evidence="1">Cytoplasm</location>
    </subcellularLocation>
</comment>
<dbReference type="FunFam" id="2.30.30.40:FF:000121">
    <property type="entry name" value="Neutrophil cytosol factor 1"/>
    <property type="match status" value="1"/>
</dbReference>
<protein>
    <submittedName>
        <fullName evidence="10">Neutrophil cytosol factor 1</fullName>
    </submittedName>
</protein>